<feature type="compositionally biased region" description="Basic and acidic residues" evidence="1">
    <location>
        <begin position="43"/>
        <end position="58"/>
    </location>
</feature>
<evidence type="ECO:0000256" key="1">
    <source>
        <dbReference type="SAM" id="MobiDB-lite"/>
    </source>
</evidence>
<dbReference type="AlphaFoldDB" id="M0L359"/>
<dbReference type="Proteomes" id="UP000186547">
    <property type="component" value="Chromosome"/>
</dbReference>
<gene>
    <name evidence="3" type="ORF">C445_20067</name>
    <name evidence="2" type="ORF">CHINAEXTREME_11515</name>
</gene>
<dbReference type="EMBL" id="CP019285">
    <property type="protein sequence ID" value="APX00067.1"/>
    <property type="molecule type" value="Genomic_DNA"/>
</dbReference>
<proteinExistence type="predicted"/>
<reference evidence="2 5" key="1">
    <citation type="journal article" date="2011" name="J. Bacteriol.">
        <title>Genome sequence of Halobiforma lacisalsi AJ5, an extremely halophilic archaeon which harbors a bop gene.</title>
        <authorList>
            <person name="Jiang X."/>
            <person name="Wang S."/>
            <person name="Cheng H."/>
            <person name="Huo Y."/>
            <person name="Zhang X."/>
            <person name="Zhu X."/>
            <person name="Han X."/>
            <person name="Ni P."/>
            <person name="Wu M."/>
        </authorList>
    </citation>
    <scope>NUCLEOTIDE SEQUENCE [LARGE SCALE GENOMIC DNA]</scope>
    <source>
        <strain evidence="2 5">AJ5</strain>
    </source>
</reference>
<evidence type="ECO:0000313" key="5">
    <source>
        <dbReference type="Proteomes" id="UP000186547"/>
    </source>
</evidence>
<protein>
    <submittedName>
        <fullName evidence="3">Uncharacterized protein</fullName>
    </submittedName>
</protein>
<evidence type="ECO:0000313" key="4">
    <source>
        <dbReference type="Proteomes" id="UP000011555"/>
    </source>
</evidence>
<dbReference type="EMBL" id="AOLZ01000076">
    <property type="protein sequence ID" value="EMA27981.1"/>
    <property type="molecule type" value="Genomic_DNA"/>
</dbReference>
<sequence length="86" mass="10146">MADCDFDDTFEEYGEKVIDAQFSTRFWSGRSRSVFERAQHIETRENRTTIRPLPDRQHGSRSVRRQRGSVRIADDLGTERFESPHD</sequence>
<feature type="compositionally biased region" description="Basic and acidic residues" evidence="1">
    <location>
        <begin position="72"/>
        <end position="86"/>
    </location>
</feature>
<organism evidence="3 4">
    <name type="scientific">Natronobacterium lacisalsi AJ5</name>
    <dbReference type="NCBI Taxonomy" id="358396"/>
    <lineage>
        <taxon>Archaea</taxon>
        <taxon>Methanobacteriati</taxon>
        <taxon>Methanobacteriota</taxon>
        <taxon>Stenosarchaea group</taxon>
        <taxon>Halobacteria</taxon>
        <taxon>Halobacteriales</taxon>
        <taxon>Natrialbaceae</taxon>
        <taxon>Natronobacterium</taxon>
    </lineage>
</organism>
<feature type="region of interest" description="Disordered" evidence="1">
    <location>
        <begin position="43"/>
        <end position="86"/>
    </location>
</feature>
<dbReference type="Proteomes" id="UP000011555">
    <property type="component" value="Unassembled WGS sequence"/>
</dbReference>
<evidence type="ECO:0000313" key="2">
    <source>
        <dbReference type="EMBL" id="APX00067.1"/>
    </source>
</evidence>
<feature type="compositionally biased region" description="Basic residues" evidence="1">
    <location>
        <begin position="59"/>
        <end position="68"/>
    </location>
</feature>
<accession>M0L359</accession>
<evidence type="ECO:0000313" key="3">
    <source>
        <dbReference type="EMBL" id="EMA27981.1"/>
    </source>
</evidence>
<name>M0L359_NATLA</name>
<dbReference type="KEGG" id="hlc:CHINAEXTREME11515"/>
<reference evidence="2" key="3">
    <citation type="submission" date="2017-01" db="EMBL/GenBank/DDBJ databases">
        <authorList>
            <person name="Mah S.A."/>
            <person name="Swanson W.J."/>
            <person name="Moy G.W."/>
            <person name="Vacquier V.D."/>
        </authorList>
    </citation>
    <scope>NUCLEOTIDE SEQUENCE</scope>
    <source>
        <strain evidence="2">AJ5</strain>
    </source>
</reference>
<dbReference type="STRING" id="358396.CHINAEXTREME_11515"/>
<keyword evidence="4" id="KW-1185">Reference proteome</keyword>
<reference evidence="3 4" key="2">
    <citation type="journal article" date="2014" name="PLoS Genet.">
        <title>Phylogenetically driven sequencing of extremely halophilic archaea reveals strategies for static and dynamic osmo-response.</title>
        <authorList>
            <person name="Becker E.A."/>
            <person name="Seitzer P.M."/>
            <person name="Tritt A."/>
            <person name="Larsen D."/>
            <person name="Krusor M."/>
            <person name="Yao A.I."/>
            <person name="Wu D."/>
            <person name="Madern D."/>
            <person name="Eisen J.A."/>
            <person name="Darling A.E."/>
            <person name="Facciotti M.T."/>
        </authorList>
    </citation>
    <scope>NUCLEOTIDE SEQUENCE [LARGE SCALE GENOMIC DNA]</scope>
    <source>
        <strain evidence="3 4">AJ5</strain>
    </source>
</reference>